<name>A0A8S1SKX2_PAROT</name>
<dbReference type="OMA" id="NNPIDRH"/>
<organism evidence="1 2">
    <name type="scientific">Paramecium octaurelia</name>
    <dbReference type="NCBI Taxonomy" id="43137"/>
    <lineage>
        <taxon>Eukaryota</taxon>
        <taxon>Sar</taxon>
        <taxon>Alveolata</taxon>
        <taxon>Ciliophora</taxon>
        <taxon>Intramacronucleata</taxon>
        <taxon>Oligohymenophorea</taxon>
        <taxon>Peniculida</taxon>
        <taxon>Parameciidae</taxon>
        <taxon>Paramecium</taxon>
    </lineage>
</organism>
<comment type="caution">
    <text evidence="1">The sequence shown here is derived from an EMBL/GenBank/DDBJ whole genome shotgun (WGS) entry which is preliminary data.</text>
</comment>
<accession>A0A8S1SKX2</accession>
<reference evidence="1" key="1">
    <citation type="submission" date="2021-01" db="EMBL/GenBank/DDBJ databases">
        <authorList>
            <consortium name="Genoscope - CEA"/>
            <person name="William W."/>
        </authorList>
    </citation>
    <scope>NUCLEOTIDE SEQUENCE</scope>
</reference>
<dbReference type="AlphaFoldDB" id="A0A8S1SKX2"/>
<evidence type="ECO:0000313" key="2">
    <source>
        <dbReference type="Proteomes" id="UP000683925"/>
    </source>
</evidence>
<protein>
    <submittedName>
        <fullName evidence="1">Uncharacterized protein</fullName>
    </submittedName>
</protein>
<gene>
    <name evidence="1" type="ORF">POCTA_138.1.T0110182</name>
</gene>
<dbReference type="Proteomes" id="UP000683925">
    <property type="component" value="Unassembled WGS sequence"/>
</dbReference>
<keyword evidence="2" id="KW-1185">Reference proteome</keyword>
<proteinExistence type="predicted"/>
<dbReference type="EMBL" id="CAJJDP010000010">
    <property type="protein sequence ID" value="CAD8140007.1"/>
    <property type="molecule type" value="Genomic_DNA"/>
</dbReference>
<dbReference type="OrthoDB" id="10463636at2759"/>
<sequence>MYINNKEIIEDKTIKGYSNPVARLKQQILQTVNLLELILNSLFSNNLFASIYVRFLKLLIFSLLYLSNLHMYEISNIVSNKGINIFRQEIVI</sequence>
<evidence type="ECO:0000313" key="1">
    <source>
        <dbReference type="EMBL" id="CAD8140007.1"/>
    </source>
</evidence>